<feature type="compositionally biased region" description="Low complexity" evidence="1">
    <location>
        <begin position="1"/>
        <end position="20"/>
    </location>
</feature>
<dbReference type="AlphaFoldDB" id="A0A8T9QCE8"/>
<dbReference type="EMBL" id="CP095047">
    <property type="protein sequence ID" value="UOQ75177.1"/>
    <property type="molecule type" value="Genomic_DNA"/>
</dbReference>
<keyword evidence="3" id="KW-1185">Reference proteome</keyword>
<evidence type="ECO:0000256" key="1">
    <source>
        <dbReference type="SAM" id="MobiDB-lite"/>
    </source>
</evidence>
<evidence type="ECO:0000313" key="2">
    <source>
        <dbReference type="EMBL" id="UOQ75177.1"/>
    </source>
</evidence>
<gene>
    <name evidence="2" type="ORF">MUN79_28730</name>
</gene>
<sequence>MHEATALEAAHAAQPEAQLQDEARTEEADQADERLAALVRQQVPSHSGEDEAQPTAQALDPETLPVEPLLAGYEPLASFDEPVASLLDIITAEPSAQLVDADSVSEYIARLQAGQNPPLPAGLQGSCLAEQMAQHLDHYNAELAALFEADEV</sequence>
<accession>A0A8T9QCE8</accession>
<keyword evidence="2" id="KW-0614">Plasmid</keyword>
<proteinExistence type="predicted"/>
<dbReference type="RefSeq" id="WP_244678510.1">
    <property type="nucleotide sequence ID" value="NZ_CP095047.1"/>
</dbReference>
<feature type="compositionally biased region" description="Basic and acidic residues" evidence="1">
    <location>
        <begin position="21"/>
        <end position="35"/>
    </location>
</feature>
<dbReference type="Proteomes" id="UP000831796">
    <property type="component" value="Plasmid unnamed1"/>
</dbReference>
<dbReference type="KEGG" id="hcu:MUN79_28730"/>
<protein>
    <submittedName>
        <fullName evidence="2">Uncharacterized protein</fullName>
    </submittedName>
</protein>
<name>A0A8T9QCE8_9BACT</name>
<organism evidence="2 3">
    <name type="scientific">Hymenobacter cellulosilyticus</name>
    <dbReference type="NCBI Taxonomy" id="2932248"/>
    <lineage>
        <taxon>Bacteria</taxon>
        <taxon>Pseudomonadati</taxon>
        <taxon>Bacteroidota</taxon>
        <taxon>Cytophagia</taxon>
        <taxon>Cytophagales</taxon>
        <taxon>Hymenobacteraceae</taxon>
        <taxon>Hymenobacter</taxon>
    </lineage>
</organism>
<feature type="region of interest" description="Disordered" evidence="1">
    <location>
        <begin position="1"/>
        <end position="66"/>
    </location>
</feature>
<evidence type="ECO:0000313" key="3">
    <source>
        <dbReference type="Proteomes" id="UP000831796"/>
    </source>
</evidence>
<reference evidence="2" key="1">
    <citation type="submission" date="2022-04" db="EMBL/GenBank/DDBJ databases">
        <title>Hymenobacter sp. isolated from the air.</title>
        <authorList>
            <person name="Won M."/>
            <person name="Lee C.-M."/>
            <person name="Woen H.-Y."/>
            <person name="Kwon S.-W."/>
        </authorList>
    </citation>
    <scope>NUCLEOTIDE SEQUENCE</scope>
    <source>
        <strain evidence="2">5116S-3</strain>
        <plasmid evidence="2">unnamed1</plasmid>
    </source>
</reference>
<geneLocation type="plasmid" evidence="2 3">
    <name>unnamed1</name>
</geneLocation>